<organism evidence="2">
    <name type="scientific">Klebsiella oxytoca</name>
    <dbReference type="NCBI Taxonomy" id="571"/>
    <lineage>
        <taxon>Bacteria</taxon>
        <taxon>Pseudomonadati</taxon>
        <taxon>Pseudomonadota</taxon>
        <taxon>Gammaproteobacteria</taxon>
        <taxon>Enterobacterales</taxon>
        <taxon>Enterobacteriaceae</taxon>
        <taxon>Klebsiella/Raoultella group</taxon>
        <taxon>Klebsiella</taxon>
    </lineage>
</organism>
<dbReference type="InterPro" id="IPR018891">
    <property type="entry name" value="AIPR_C"/>
</dbReference>
<dbReference type="Pfam" id="PF10592">
    <property type="entry name" value="AIPR"/>
    <property type="match status" value="1"/>
</dbReference>
<name>A0A6N3DZ42_KLEOX</name>
<protein>
    <submittedName>
        <fullName evidence="2">AIPR protein</fullName>
    </submittedName>
</protein>
<dbReference type="RefSeq" id="WP_156529748.1">
    <property type="nucleotide sequence ID" value="NZ_CACRTM010000026.1"/>
</dbReference>
<feature type="domain" description="Abortive phage infection protein C-terminal" evidence="1">
    <location>
        <begin position="242"/>
        <end position="491"/>
    </location>
</feature>
<reference evidence="2" key="1">
    <citation type="submission" date="2019-11" db="EMBL/GenBank/DDBJ databases">
        <authorList>
            <person name="Feng L."/>
        </authorList>
    </citation>
    <scope>NUCLEOTIDE SEQUENCE</scope>
    <source>
        <strain evidence="2">KOxytocaLFYP65</strain>
    </source>
</reference>
<proteinExistence type="predicted"/>
<dbReference type="EMBL" id="CACRTM010000026">
    <property type="protein sequence ID" value="VYU32974.1"/>
    <property type="molecule type" value="Genomic_DNA"/>
</dbReference>
<gene>
    <name evidence="2" type="ORF">KOLFYP65_03734</name>
</gene>
<sequence length="591" mass="67472">MKYSQLTDSSFWLALQQRKDLEKYGNLNCALYAIELHNNIDSIDLIAPDIITEGGDDENIDILMTDRESKQIYLIQSYQSAIFRPQGAKPSKAQETSYAETALLSADIDNIPLRIREQVSDAREALRNKEVDKINVWFIHNCPETEECERPLHSIGRAIMDKIKAIYQIENLRVSSKQMGLNSLDELYNSQHSPILISDKISLTDIHGFYQSSDTHWASFSTFVTGKFIKDLYSSYGEDRLFSANVRSYLGSNKKDLSINKEIQNTAKSHPQNFFVFNNGITALVHDFELDLYADSPILGQLKSVTGISIVNGAQTTGSISNIDTEPDDDLKIAIRFIKVENPELINEITLANNSQNKVLRSDFRSSDPIQKRLRRDFSQNKESLYTGGLRQVLTPAQKRILLPTDTVAQILIAFHEHPTSAYHRKKDIWDDEELYQKAFDDTITMGHIIFVYSLNEAISQTKSEFNEQYRHNQLPEVDAIKHKLLTQPGVSLLMIHAIASIMEIILGSAIPNKYILSFKEGVKRDQAKELWLPVIKRVLTRSALLEPATAGRLSKRKDISEIITRFQSDMDMYRDDFKSLLPEFISNIYY</sequence>
<evidence type="ECO:0000259" key="1">
    <source>
        <dbReference type="Pfam" id="PF10592"/>
    </source>
</evidence>
<accession>A0A6N3DZ42</accession>
<dbReference type="AlphaFoldDB" id="A0A6N3DZ42"/>
<evidence type="ECO:0000313" key="2">
    <source>
        <dbReference type="EMBL" id="VYU32974.1"/>
    </source>
</evidence>